<gene>
    <name evidence="2" type="ORF">I6G56_22480</name>
</gene>
<protein>
    <submittedName>
        <fullName evidence="2">DUF2778 domain-containing protein</fullName>
    </submittedName>
</protein>
<dbReference type="Proteomes" id="UP000594943">
    <property type="component" value="Chromosome 2"/>
</dbReference>
<dbReference type="Pfam" id="PF10908">
    <property type="entry name" value="Tlde1_dom"/>
    <property type="match status" value="1"/>
</dbReference>
<dbReference type="AlphaFoldDB" id="A0A7T2U7X8"/>
<proteinExistence type="predicted"/>
<accession>A0A7T2U7X8</accession>
<sequence>MPAQCFYTLNNQRLSTFTCAGFGGVPAFSGEPSFINKPDATAIAKAGPIPKGRYYIVTRESGGHLGWLYDFIKDQWSNSNRSTWFGLYRNDGVIDDWTFVNGVKRGNFRLHPTGRWGESEGCITVTTQLQFDRLRKFLLKQSTQLIPGTSIKYYGTVDVR</sequence>
<name>A0A7T2U7X8_9BURK</name>
<feature type="domain" description="Tlde1" evidence="1">
    <location>
        <begin position="26"/>
        <end position="148"/>
    </location>
</feature>
<reference evidence="2 3" key="1">
    <citation type="submission" date="2020-12" db="EMBL/GenBank/DDBJ databases">
        <title>FDA dAtabase for Regulatory Grade micrObial Sequences (FDA-ARGOS): Supporting development and validation of Infectious Disease Dx tests.</title>
        <authorList>
            <person name="Nelson B."/>
            <person name="Plummer A."/>
            <person name="Tallon L."/>
            <person name="Sadzewicz L."/>
            <person name="Zhao X."/>
            <person name="Boylan J."/>
            <person name="Ott S."/>
            <person name="Bowen H."/>
            <person name="Vavikolanu K."/>
            <person name="Mehta A."/>
            <person name="Aluvathingal J."/>
            <person name="Nadendla S."/>
            <person name="Myers T."/>
            <person name="Yan Y."/>
            <person name="Sichtig H."/>
        </authorList>
    </citation>
    <scope>NUCLEOTIDE SEQUENCE [LARGE SCALE GENOMIC DNA]</scope>
    <source>
        <strain evidence="2 3">FDAARGOS_899</strain>
    </source>
</reference>
<evidence type="ECO:0000313" key="3">
    <source>
        <dbReference type="Proteomes" id="UP000594943"/>
    </source>
</evidence>
<dbReference type="KEGG" id="bhg:I6G56_22480"/>
<dbReference type="InterPro" id="IPR021225">
    <property type="entry name" value="Tlde1_dom"/>
</dbReference>
<dbReference type="EMBL" id="CP065687">
    <property type="protein sequence ID" value="QPS47223.1"/>
    <property type="molecule type" value="Genomic_DNA"/>
</dbReference>
<organism evidence="2 3">
    <name type="scientific">Burkholderia humptydooensis</name>
    <dbReference type="NCBI Taxonomy" id="430531"/>
    <lineage>
        <taxon>Bacteria</taxon>
        <taxon>Pseudomonadati</taxon>
        <taxon>Pseudomonadota</taxon>
        <taxon>Betaproteobacteria</taxon>
        <taxon>Burkholderiales</taxon>
        <taxon>Burkholderiaceae</taxon>
        <taxon>Burkholderia</taxon>
        <taxon>pseudomallei group</taxon>
    </lineage>
</organism>
<dbReference type="RefSeq" id="WP_009915007.1">
    <property type="nucleotide sequence ID" value="NZ_CP013382.1"/>
</dbReference>
<evidence type="ECO:0000313" key="2">
    <source>
        <dbReference type="EMBL" id="QPS47223.1"/>
    </source>
</evidence>
<evidence type="ECO:0000259" key="1">
    <source>
        <dbReference type="Pfam" id="PF10908"/>
    </source>
</evidence>